<accession>A0A0F9A3V8</accession>
<dbReference type="PANTHER" id="PTHR47183:SF2">
    <property type="entry name" value="GLUCOSE-1-PHOSPHATE CYTIDYLYLTRANSFERASE-RELATED"/>
    <property type="match status" value="1"/>
</dbReference>
<evidence type="ECO:0000313" key="2">
    <source>
        <dbReference type="EMBL" id="KKK92845.1"/>
    </source>
</evidence>
<dbReference type="PANTHER" id="PTHR47183">
    <property type="entry name" value="GLUCOSE-1-PHOSPHATE CYTIDYLYLTRANSFERASE-RELATED"/>
    <property type="match status" value="1"/>
</dbReference>
<evidence type="ECO:0000259" key="1">
    <source>
        <dbReference type="Pfam" id="PF00483"/>
    </source>
</evidence>
<dbReference type="Gene3D" id="3.90.550.10">
    <property type="entry name" value="Spore Coat Polysaccharide Biosynthesis Protein SpsA, Chain A"/>
    <property type="match status" value="1"/>
</dbReference>
<protein>
    <recommendedName>
        <fullName evidence="1">Nucleotidyl transferase domain-containing protein</fullName>
    </recommendedName>
</protein>
<dbReference type="SUPFAM" id="SSF53448">
    <property type="entry name" value="Nucleotide-diphospho-sugar transferases"/>
    <property type="match status" value="1"/>
</dbReference>
<dbReference type="InterPro" id="IPR029044">
    <property type="entry name" value="Nucleotide-diphossugar_trans"/>
</dbReference>
<name>A0A0F9A3V8_9ZZZZ</name>
<comment type="caution">
    <text evidence="2">The sequence shown here is derived from an EMBL/GenBank/DDBJ whole genome shotgun (WGS) entry which is preliminary data.</text>
</comment>
<dbReference type="GO" id="GO:0047343">
    <property type="term" value="F:glucose-1-phosphate cytidylyltransferase activity"/>
    <property type="evidence" value="ECO:0007669"/>
    <property type="project" value="InterPro"/>
</dbReference>
<organism evidence="2">
    <name type="scientific">marine sediment metagenome</name>
    <dbReference type="NCBI Taxonomy" id="412755"/>
    <lineage>
        <taxon>unclassified sequences</taxon>
        <taxon>metagenomes</taxon>
        <taxon>ecological metagenomes</taxon>
    </lineage>
</organism>
<dbReference type="AlphaFoldDB" id="A0A0F9A3V8"/>
<gene>
    <name evidence="2" type="ORF">LCGC14_2698830</name>
</gene>
<feature type="domain" description="Nucleotidyl transferase" evidence="1">
    <location>
        <begin position="2"/>
        <end position="216"/>
    </location>
</feature>
<feature type="non-terminal residue" evidence="2">
    <location>
        <position position="229"/>
    </location>
</feature>
<dbReference type="EMBL" id="LAZR01048033">
    <property type="protein sequence ID" value="KKK92845.1"/>
    <property type="molecule type" value="Genomic_DNA"/>
</dbReference>
<proteinExistence type="predicted"/>
<sequence length="229" mass="26301">MKTIILAGGYGTRLDQLTEIIPKPMVYIGNKPVLWHIMKIYSHFGFNDFIIALGVKQHVIKEYFYNFEIINNDFTIDIDKSELDFHNRHNETNWKVTLVDTGLNTLKGGRIKRLEKYLDDDINMITYGDGVGDININELVDYHKSHGKTLTLTGVHPTARFGEIKEKGGEVLSFSEKPKTSQRYVNGGFMVFNNNMLGYLTEDEDCDYEYGIIEDLAKKGEVMMYKHNG</sequence>
<dbReference type="InterPro" id="IPR013446">
    <property type="entry name" value="G1P_cyt_trans-like"/>
</dbReference>
<reference evidence="2" key="1">
    <citation type="journal article" date="2015" name="Nature">
        <title>Complex archaea that bridge the gap between prokaryotes and eukaryotes.</title>
        <authorList>
            <person name="Spang A."/>
            <person name="Saw J.H."/>
            <person name="Jorgensen S.L."/>
            <person name="Zaremba-Niedzwiedzka K."/>
            <person name="Martijn J."/>
            <person name="Lind A.E."/>
            <person name="van Eijk R."/>
            <person name="Schleper C."/>
            <person name="Guy L."/>
            <person name="Ettema T.J."/>
        </authorList>
    </citation>
    <scope>NUCLEOTIDE SEQUENCE</scope>
</reference>
<dbReference type="Pfam" id="PF00483">
    <property type="entry name" value="NTP_transferase"/>
    <property type="match status" value="1"/>
</dbReference>
<dbReference type="InterPro" id="IPR005835">
    <property type="entry name" value="NTP_transferase_dom"/>
</dbReference>